<reference evidence="8" key="2">
    <citation type="journal article" date="2014" name="ISME J.">
        <title>Microbial stratification in low pH oxic and suboxic macroscopic growths along an acid mine drainage.</title>
        <authorList>
            <person name="Mendez-Garcia C."/>
            <person name="Mesa V."/>
            <person name="Sprenger R.R."/>
            <person name="Richter M."/>
            <person name="Diez M.S."/>
            <person name="Solano J."/>
            <person name="Bargiela R."/>
            <person name="Golyshina O.V."/>
            <person name="Manteca A."/>
            <person name="Ramos J.L."/>
            <person name="Gallego J.R."/>
            <person name="Llorente I."/>
            <person name="Martins Dos Santos V.A."/>
            <person name="Jensen O.N."/>
            <person name="Pelaez A.I."/>
            <person name="Sanchez J."/>
            <person name="Ferrer M."/>
        </authorList>
    </citation>
    <scope>NUCLEOTIDE SEQUENCE</scope>
</reference>
<dbReference type="InterPro" id="IPR014722">
    <property type="entry name" value="Rib_uL2_dom2"/>
</dbReference>
<evidence type="ECO:0000259" key="7">
    <source>
        <dbReference type="SMART" id="SM00739"/>
    </source>
</evidence>
<dbReference type="GO" id="GO:0006412">
    <property type="term" value="P:translation"/>
    <property type="evidence" value="ECO:0007669"/>
    <property type="project" value="InterPro"/>
</dbReference>
<keyword evidence="4 8" id="KW-0689">Ribosomal protein</keyword>
<dbReference type="PROSITE" id="PS50889">
    <property type="entry name" value="S4"/>
    <property type="match status" value="1"/>
</dbReference>
<evidence type="ECO:0000256" key="2">
    <source>
        <dbReference type="ARBA" id="ARBA00022730"/>
    </source>
</evidence>
<dbReference type="SMART" id="SM00363">
    <property type="entry name" value="S4"/>
    <property type="match status" value="1"/>
</dbReference>
<protein>
    <submittedName>
        <fullName evidence="8">30S ribosomal protein S4e</fullName>
    </submittedName>
</protein>
<dbReference type="GO" id="GO:0019843">
    <property type="term" value="F:rRNA binding"/>
    <property type="evidence" value="ECO:0007669"/>
    <property type="project" value="UniProtKB-KW"/>
</dbReference>
<dbReference type="Gene3D" id="2.40.50.740">
    <property type="match status" value="1"/>
</dbReference>
<name>T1CIH5_9ZZZZ</name>
<proteinExistence type="inferred from homology"/>
<dbReference type="InterPro" id="IPR002942">
    <property type="entry name" value="S4_RNA-bd"/>
</dbReference>
<dbReference type="Pfam" id="PF08071">
    <property type="entry name" value="RS4NT"/>
    <property type="match status" value="1"/>
</dbReference>
<dbReference type="InterPro" id="IPR036986">
    <property type="entry name" value="S4_RNA-bd_sf"/>
</dbReference>
<dbReference type="AlphaFoldDB" id="T1CIH5"/>
<keyword evidence="3" id="KW-0694">RNA-binding</keyword>
<accession>T1CIH5</accession>
<reference evidence="8" key="1">
    <citation type="submission" date="2013-08" db="EMBL/GenBank/DDBJ databases">
        <authorList>
            <person name="Mendez C."/>
            <person name="Richter M."/>
            <person name="Ferrer M."/>
            <person name="Sanchez J."/>
        </authorList>
    </citation>
    <scope>NUCLEOTIDE SEQUENCE</scope>
</reference>
<keyword evidence="2" id="KW-0699">rRNA-binding</keyword>
<comment type="caution">
    <text evidence="8">The sequence shown here is derived from an EMBL/GenBank/DDBJ whole genome shotgun (WGS) entry which is preliminary data.</text>
</comment>
<dbReference type="EMBL" id="AUZZ01000895">
    <property type="protein sequence ID" value="EQD66364.1"/>
    <property type="molecule type" value="Genomic_DNA"/>
</dbReference>
<feature type="domain" description="RNA-binding S4" evidence="6">
    <location>
        <begin position="43"/>
        <end position="101"/>
    </location>
</feature>
<dbReference type="InterPro" id="IPR013845">
    <property type="entry name" value="Ribosomal_eS4_central_region"/>
</dbReference>
<evidence type="ECO:0000313" key="8">
    <source>
        <dbReference type="EMBL" id="EQD66364.1"/>
    </source>
</evidence>
<dbReference type="InterPro" id="IPR038237">
    <property type="entry name" value="Ribosomal_eS4_central_sf"/>
</dbReference>
<evidence type="ECO:0000256" key="5">
    <source>
        <dbReference type="ARBA" id="ARBA00023274"/>
    </source>
</evidence>
<dbReference type="SMART" id="SM00739">
    <property type="entry name" value="KOW"/>
    <property type="match status" value="1"/>
</dbReference>
<dbReference type="SUPFAM" id="SSF55174">
    <property type="entry name" value="Alpha-L RNA-binding motif"/>
    <property type="match status" value="1"/>
</dbReference>
<dbReference type="InterPro" id="IPR005824">
    <property type="entry name" value="KOW"/>
</dbReference>
<organism evidence="8">
    <name type="scientific">mine drainage metagenome</name>
    <dbReference type="NCBI Taxonomy" id="410659"/>
    <lineage>
        <taxon>unclassified sequences</taxon>
        <taxon>metagenomes</taxon>
        <taxon>ecological metagenomes</taxon>
    </lineage>
</organism>
<dbReference type="GO" id="GO:0003735">
    <property type="term" value="F:structural constituent of ribosome"/>
    <property type="evidence" value="ECO:0007669"/>
    <property type="project" value="InterPro"/>
</dbReference>
<sequence>MAIKGNSRHIKRLNAPQYFGIERKAGKYVIKASPGRHTKEKGIALALFAKKAGLASRTGEAIKVIKSGALLVNGKAIADPAFPVGLSDMISAKDAGKEFVIGIDKYGKVALRGAEKGSALVYKVVRKYKASKGSIMISLHDGRILKGTNDIKANDSVKLNSDGKGIANVLKLKEGSRCMIIDGVHVGSVGTIKKINQGTMHSKKTVMVEGEEGSPFETLVRNIMVVE</sequence>
<dbReference type="InterPro" id="IPR000876">
    <property type="entry name" value="Ribosomal_eS4"/>
</dbReference>
<dbReference type="Gene3D" id="2.30.30.30">
    <property type="match status" value="1"/>
</dbReference>
<dbReference type="InterPro" id="IPR013843">
    <property type="entry name" value="Ribosomal_eS4_N"/>
</dbReference>
<dbReference type="PANTHER" id="PTHR11581:SF0">
    <property type="entry name" value="SMALL RIBOSOMAL SUBUNIT PROTEIN ES4"/>
    <property type="match status" value="1"/>
</dbReference>
<keyword evidence="5" id="KW-0687">Ribonucleoprotein</keyword>
<dbReference type="InterPro" id="IPR041982">
    <property type="entry name" value="Ribosomal_eS4_KOW"/>
</dbReference>
<dbReference type="CDD" id="cd00165">
    <property type="entry name" value="S4"/>
    <property type="match status" value="1"/>
</dbReference>
<dbReference type="Gene3D" id="3.10.290.10">
    <property type="entry name" value="RNA-binding S4 domain"/>
    <property type="match status" value="1"/>
</dbReference>
<comment type="similarity">
    <text evidence="1">Belongs to the eukaryotic ribosomal protein eS4 family.</text>
</comment>
<dbReference type="Pfam" id="PF01479">
    <property type="entry name" value="S4"/>
    <property type="match status" value="1"/>
</dbReference>
<evidence type="ECO:0000256" key="3">
    <source>
        <dbReference type="ARBA" id="ARBA00022884"/>
    </source>
</evidence>
<feature type="domain" description="KOW" evidence="7">
    <location>
        <begin position="171"/>
        <end position="198"/>
    </location>
</feature>
<dbReference type="CDD" id="cd06087">
    <property type="entry name" value="KOW_RPS4"/>
    <property type="match status" value="1"/>
</dbReference>
<gene>
    <name evidence="8" type="ORF">B2A_01192</name>
</gene>
<evidence type="ECO:0000256" key="1">
    <source>
        <dbReference type="ARBA" id="ARBA00007500"/>
    </source>
</evidence>
<dbReference type="PANTHER" id="PTHR11581">
    <property type="entry name" value="30S/40S RIBOSOMAL PROTEIN S4"/>
    <property type="match status" value="1"/>
</dbReference>
<evidence type="ECO:0000259" key="6">
    <source>
        <dbReference type="SMART" id="SM00363"/>
    </source>
</evidence>
<evidence type="ECO:0000256" key="4">
    <source>
        <dbReference type="ARBA" id="ARBA00022980"/>
    </source>
</evidence>
<dbReference type="Pfam" id="PF00900">
    <property type="entry name" value="Ribosomal_S4e"/>
    <property type="match status" value="1"/>
</dbReference>
<dbReference type="GO" id="GO:0022627">
    <property type="term" value="C:cytosolic small ribosomal subunit"/>
    <property type="evidence" value="ECO:0007669"/>
    <property type="project" value="TreeGrafter"/>
</dbReference>